<sequence>MFAQMVVKTLPFSFSSSYPEPDGRREALKLSENEFVTLSKSKGGEAGASEFTLEKYDNDLNSLFKVVLTAAEEEDYKELFFNGTDIVLFSILHENMKQTSKLLAYGFDAKTGAKKWDKVLQEFKINNWVALKFKGAVRESFENCIGSCITKNFVTPLQYQYEIRFSKDRKKILTYIFDYSQQTLVASAKLWDNNFNQLQESKIPIDNNFINYGIYPNGKGDVFILNVDRLGRMVVVKYNLENKNSDLLDIQYTSTRREGLRLEFLNDDVIYVANTCTKEGRIMGVMYSKLDFTTRLVEKINYHEISDHMKQTMKLLRQGNKSLVGEETWRGYHITDFFLNEYEKVVLVLEKREINSMTYDFNQSEINDIEKWKATKPAKVSAEGFMMFSFNKDDELLWENVNIKSQVGDVAAGLLSSSYSMSISDEGKIRMAYAFSSNSSGILNSIKYIEWDELSGNKIKELALPNDEGLTMLRSFTMWFEDKVAIAGRKGLLGKKSSIVMYKI</sequence>
<organism evidence="1 2">
    <name type="scientific">Sporocytophaga myxococcoides</name>
    <dbReference type="NCBI Taxonomy" id="153721"/>
    <lineage>
        <taxon>Bacteria</taxon>
        <taxon>Pseudomonadati</taxon>
        <taxon>Bacteroidota</taxon>
        <taxon>Cytophagia</taxon>
        <taxon>Cytophagales</taxon>
        <taxon>Cytophagaceae</taxon>
        <taxon>Sporocytophaga</taxon>
    </lineage>
</organism>
<evidence type="ECO:0000313" key="1">
    <source>
        <dbReference type="EMBL" id="GAL84231.1"/>
    </source>
</evidence>
<accession>A0A098LBG8</accession>
<gene>
    <name evidence="1" type="ORF">MYP_1459</name>
</gene>
<dbReference type="eggNOG" id="ENOG5033S69">
    <property type="taxonomic scope" value="Bacteria"/>
</dbReference>
<proteinExistence type="predicted"/>
<dbReference type="Proteomes" id="UP000030185">
    <property type="component" value="Unassembled WGS sequence"/>
</dbReference>
<protein>
    <submittedName>
        <fullName evidence="1">Uncharacterized protein</fullName>
    </submittedName>
</protein>
<dbReference type="STRING" id="153721.MYP_1459"/>
<name>A0A098LBG8_9BACT</name>
<dbReference type="EMBL" id="BBLT01000002">
    <property type="protein sequence ID" value="GAL84231.1"/>
    <property type="molecule type" value="Genomic_DNA"/>
</dbReference>
<comment type="caution">
    <text evidence="1">The sequence shown here is derived from an EMBL/GenBank/DDBJ whole genome shotgun (WGS) entry which is preliminary data.</text>
</comment>
<keyword evidence="2" id="KW-1185">Reference proteome</keyword>
<dbReference type="AlphaFoldDB" id="A0A098LBG8"/>
<reference evidence="1 2" key="1">
    <citation type="submission" date="2014-09" db="EMBL/GenBank/DDBJ databases">
        <title>Sporocytophaga myxococcoides PG-01 genome sequencing.</title>
        <authorList>
            <person name="Liu L."/>
            <person name="Gao P.J."/>
            <person name="Chen G.J."/>
            <person name="Wang L.S."/>
        </authorList>
    </citation>
    <scope>NUCLEOTIDE SEQUENCE [LARGE SCALE GENOMIC DNA]</scope>
    <source>
        <strain evidence="1 2">PG-01</strain>
    </source>
</reference>
<evidence type="ECO:0000313" key="2">
    <source>
        <dbReference type="Proteomes" id="UP000030185"/>
    </source>
</evidence>